<dbReference type="GO" id="GO:0005975">
    <property type="term" value="P:carbohydrate metabolic process"/>
    <property type="evidence" value="ECO:0007669"/>
    <property type="project" value="InterPro"/>
</dbReference>
<dbReference type="InterPro" id="IPR023296">
    <property type="entry name" value="Glyco_hydro_beta-prop_sf"/>
</dbReference>
<sequence length="359" mass="40678">MRSYYFLITLMSICVISNTIQAQNKKKKSFKPGTVWVDNNGKTINAHGGGIIYVDGIYYWYGEHKLPNKSEKEKADGGVHCYSSTDLYHWEDKGIVLSVDYKNEKSDIADGCILERPKVIYNRATSRYMMYFKLYPKGQDYKYGYLGVAAAISPTGPFTYSHKFLGADSPYGSGDFCIYKDDDGKVYHFTVRKPDKAFVAGELNKEYTYPQGKYKVVTGITNETEAPAIFKHKGTYYLLGSGSSGWKPNAARIFTSKSITGDYTEKSNPCHGVNPYNGLGPEKTFGGQSSFIIPVQGKKNSYIAMFDIWKPEMPIEGLYIWLPIKIQTNSINIKWRDEWNLNIFSDEKKIIPPLPTSIY</sequence>
<dbReference type="EMBL" id="FNDO01000028">
    <property type="protein sequence ID" value="SDI15704.1"/>
    <property type="molecule type" value="Genomic_DNA"/>
</dbReference>
<dbReference type="Pfam" id="PF04616">
    <property type="entry name" value="Glyco_hydro_43"/>
    <property type="match status" value="1"/>
</dbReference>
<name>A0A1G8I9Z3_BACOV</name>
<dbReference type="GO" id="GO:0004553">
    <property type="term" value="F:hydrolase activity, hydrolyzing O-glycosyl compounds"/>
    <property type="evidence" value="ECO:0007669"/>
    <property type="project" value="InterPro"/>
</dbReference>
<evidence type="ECO:0000256" key="3">
    <source>
        <dbReference type="ARBA" id="ARBA00023295"/>
    </source>
</evidence>
<evidence type="ECO:0000313" key="9">
    <source>
        <dbReference type="EMBL" id="SDB77741.1"/>
    </source>
</evidence>
<evidence type="ECO:0000313" key="12">
    <source>
        <dbReference type="Proteomes" id="UP000183670"/>
    </source>
</evidence>
<dbReference type="Proteomes" id="UP000365824">
    <property type="component" value="Unassembled WGS sequence"/>
</dbReference>
<keyword evidence="15" id="KW-1185">Reference proteome</keyword>
<evidence type="ECO:0000313" key="7">
    <source>
        <dbReference type="EMBL" id="KAA4104208.1"/>
    </source>
</evidence>
<reference evidence="11 12" key="1">
    <citation type="submission" date="2016-10" db="EMBL/GenBank/DDBJ databases">
        <authorList>
            <person name="de Groot N.N."/>
        </authorList>
    </citation>
    <scope>NUCLEOTIDE SEQUENCE [LARGE SCALE GENOMIC DNA]</scope>
    <source>
        <strain evidence="9 12">NLAE-zl-C500</strain>
        <strain evidence="10 11">NLAE-zl-C57</strain>
    </source>
</reference>
<evidence type="ECO:0000313" key="15">
    <source>
        <dbReference type="Proteomes" id="UP000473905"/>
    </source>
</evidence>
<comment type="similarity">
    <text evidence="1 4">Belongs to the glycosyl hydrolase 43 family.</text>
</comment>
<evidence type="ECO:0000256" key="1">
    <source>
        <dbReference type="ARBA" id="ARBA00009865"/>
    </source>
</evidence>
<keyword evidence="2 4" id="KW-0378">Hydrolase</keyword>
<evidence type="ECO:0000313" key="10">
    <source>
        <dbReference type="EMBL" id="SDI15704.1"/>
    </source>
</evidence>
<dbReference type="InterPro" id="IPR006710">
    <property type="entry name" value="Glyco_hydro_43"/>
</dbReference>
<dbReference type="EMBL" id="VWKB01000002">
    <property type="protein sequence ID" value="KAA4104208.1"/>
    <property type="molecule type" value="Genomic_DNA"/>
</dbReference>
<reference evidence="14 15" key="3">
    <citation type="journal article" date="2019" name="Nat. Med.">
        <title>A library of human gut bacterial isolates paired with longitudinal multiomics data enables mechanistic microbiome research.</title>
        <authorList>
            <person name="Poyet M."/>
            <person name="Groussin M."/>
            <person name="Gibbons S.M."/>
            <person name="Avila-Pacheco J."/>
            <person name="Jiang X."/>
            <person name="Kearney S.M."/>
            <person name="Perrotta A.R."/>
            <person name="Berdy B."/>
            <person name="Zhao S."/>
            <person name="Lieberman T.D."/>
            <person name="Swanson P.K."/>
            <person name="Smith M."/>
            <person name="Roesemann S."/>
            <person name="Alexander J.E."/>
            <person name="Rich S.A."/>
            <person name="Livny J."/>
            <person name="Vlamakis H."/>
            <person name="Clish C."/>
            <person name="Bullock K."/>
            <person name="Deik A."/>
            <person name="Scott J."/>
            <person name="Pierce K.A."/>
            <person name="Xavier R.J."/>
            <person name="Alm E.J."/>
        </authorList>
    </citation>
    <scope>NUCLEOTIDE SEQUENCE [LARGE SCALE GENOMIC DNA]</scope>
    <source>
        <strain evidence="7 15">BIOML-A134</strain>
        <strain evidence="6 14">BIOML-A160</strain>
    </source>
</reference>
<evidence type="ECO:0000313" key="6">
    <source>
        <dbReference type="EMBL" id="KAA3931494.1"/>
    </source>
</evidence>
<protein>
    <submittedName>
        <fullName evidence="10">Beta-galactosidase</fullName>
    </submittedName>
    <submittedName>
        <fullName evidence="6">Family 43 glycosylhydrolase</fullName>
    </submittedName>
</protein>
<evidence type="ECO:0000313" key="13">
    <source>
        <dbReference type="Proteomes" id="UP000283329"/>
    </source>
</evidence>
<dbReference type="PANTHER" id="PTHR22925">
    <property type="entry name" value="GLYCOSYL HYDROLASE 43 FAMILY MEMBER"/>
    <property type="match status" value="1"/>
</dbReference>
<accession>A0A1G8I9Z3</accession>
<dbReference type="CDD" id="cd18826">
    <property type="entry name" value="GH43_CtGH43-like"/>
    <property type="match status" value="1"/>
</dbReference>
<dbReference type="EMBL" id="VWLB01000001">
    <property type="protein sequence ID" value="KAA3931494.1"/>
    <property type="molecule type" value="Genomic_DNA"/>
</dbReference>
<dbReference type="Proteomes" id="UP000183670">
    <property type="component" value="Unassembled WGS sequence"/>
</dbReference>
<dbReference type="Proteomes" id="UP000283329">
    <property type="component" value="Unassembled WGS sequence"/>
</dbReference>
<organism evidence="10 11">
    <name type="scientific">Bacteroides ovatus</name>
    <dbReference type="NCBI Taxonomy" id="28116"/>
    <lineage>
        <taxon>Bacteria</taxon>
        <taxon>Pseudomonadati</taxon>
        <taxon>Bacteroidota</taxon>
        <taxon>Bacteroidia</taxon>
        <taxon>Bacteroidales</taxon>
        <taxon>Bacteroidaceae</taxon>
        <taxon>Bacteroides</taxon>
    </lineage>
</organism>
<evidence type="ECO:0000313" key="11">
    <source>
        <dbReference type="Proteomes" id="UP000181870"/>
    </source>
</evidence>
<gene>
    <name evidence="8" type="ORF">DW206_07120</name>
    <name evidence="7" type="ORF">F3D66_02475</name>
    <name evidence="6" type="ORF">F3F25_00820</name>
    <name evidence="9" type="ORF">SAMN05192581_10272</name>
    <name evidence="10" type="ORF">SAMN05192582_102819</name>
</gene>
<evidence type="ECO:0000256" key="2">
    <source>
        <dbReference type="ARBA" id="ARBA00022801"/>
    </source>
</evidence>
<dbReference type="AlphaFoldDB" id="A0A1G8I9Z3"/>
<feature type="chain" id="PRO_5010470604" evidence="5">
    <location>
        <begin position="23"/>
        <end position="359"/>
    </location>
</feature>
<dbReference type="PANTHER" id="PTHR22925:SF3">
    <property type="entry name" value="GLYCOSYL HYDROLASE FAMILY PROTEIN 43"/>
    <property type="match status" value="1"/>
</dbReference>
<evidence type="ECO:0000313" key="8">
    <source>
        <dbReference type="EMBL" id="RHH49771.1"/>
    </source>
</evidence>
<reference evidence="8 13" key="2">
    <citation type="submission" date="2018-08" db="EMBL/GenBank/DDBJ databases">
        <title>A genome reference for cultivated species of the human gut microbiota.</title>
        <authorList>
            <person name="Zou Y."/>
            <person name="Xue W."/>
            <person name="Luo G."/>
        </authorList>
    </citation>
    <scope>NUCLEOTIDE SEQUENCE [LARGE SCALE GENOMIC DNA]</scope>
    <source>
        <strain evidence="8 13">AM17-48</strain>
    </source>
</reference>
<dbReference type="EMBL" id="QRJR01000004">
    <property type="protein sequence ID" value="RHH49771.1"/>
    <property type="molecule type" value="Genomic_DNA"/>
</dbReference>
<dbReference type="EMBL" id="FMYE01000027">
    <property type="protein sequence ID" value="SDB77741.1"/>
    <property type="molecule type" value="Genomic_DNA"/>
</dbReference>
<dbReference type="Proteomes" id="UP000181870">
    <property type="component" value="Unassembled WGS sequence"/>
</dbReference>
<keyword evidence="5" id="KW-0732">Signal</keyword>
<keyword evidence="3 4" id="KW-0326">Glycosidase</keyword>
<dbReference type="Gene3D" id="2.115.10.20">
    <property type="entry name" value="Glycosyl hydrolase domain, family 43"/>
    <property type="match status" value="1"/>
</dbReference>
<evidence type="ECO:0000256" key="4">
    <source>
        <dbReference type="RuleBase" id="RU361187"/>
    </source>
</evidence>
<evidence type="ECO:0000313" key="14">
    <source>
        <dbReference type="Proteomes" id="UP000365824"/>
    </source>
</evidence>
<feature type="signal peptide" evidence="5">
    <location>
        <begin position="1"/>
        <end position="22"/>
    </location>
</feature>
<proteinExistence type="inferred from homology"/>
<dbReference type="Proteomes" id="UP000473905">
    <property type="component" value="Unassembled WGS sequence"/>
</dbReference>
<dbReference type="SUPFAM" id="SSF75005">
    <property type="entry name" value="Arabinanase/levansucrase/invertase"/>
    <property type="match status" value="1"/>
</dbReference>
<evidence type="ECO:0000256" key="5">
    <source>
        <dbReference type="SAM" id="SignalP"/>
    </source>
</evidence>